<dbReference type="AlphaFoldDB" id="A0AAE0HJX6"/>
<feature type="region of interest" description="Disordered" evidence="1">
    <location>
        <begin position="112"/>
        <end position="131"/>
    </location>
</feature>
<feature type="region of interest" description="Disordered" evidence="1">
    <location>
        <begin position="1"/>
        <end position="105"/>
    </location>
</feature>
<feature type="compositionally biased region" description="Basic and acidic residues" evidence="1">
    <location>
        <begin position="141"/>
        <end position="190"/>
    </location>
</feature>
<feature type="region of interest" description="Disordered" evidence="1">
    <location>
        <begin position="137"/>
        <end position="553"/>
    </location>
</feature>
<protein>
    <submittedName>
        <fullName evidence="2">Uncharacterized protein</fullName>
    </submittedName>
</protein>
<reference evidence="2" key="2">
    <citation type="submission" date="2023-06" db="EMBL/GenBank/DDBJ databases">
        <authorList>
            <consortium name="Lawrence Berkeley National Laboratory"/>
            <person name="Haridas S."/>
            <person name="Hensen N."/>
            <person name="Bonometti L."/>
            <person name="Westerberg I."/>
            <person name="Brannstrom I.O."/>
            <person name="Guillou S."/>
            <person name="Cros-Aarteil S."/>
            <person name="Calhoun S."/>
            <person name="Kuo A."/>
            <person name="Mondo S."/>
            <person name="Pangilinan J."/>
            <person name="Riley R."/>
            <person name="Labutti K."/>
            <person name="Andreopoulos B."/>
            <person name="Lipzen A."/>
            <person name="Chen C."/>
            <person name="Yanf M."/>
            <person name="Daum C."/>
            <person name="Ng V."/>
            <person name="Clum A."/>
            <person name="Steindorff A."/>
            <person name="Ohm R."/>
            <person name="Martin F."/>
            <person name="Silar P."/>
            <person name="Natvig D."/>
            <person name="Lalanne C."/>
            <person name="Gautier V."/>
            <person name="Ament-Velasquez S.L."/>
            <person name="Kruys A."/>
            <person name="Hutchinson M.I."/>
            <person name="Powell A.J."/>
            <person name="Barry K."/>
            <person name="Miller A.N."/>
            <person name="Grigoriev I.V."/>
            <person name="Debuchy R."/>
            <person name="Gladieux P."/>
            <person name="Thoren M.H."/>
            <person name="Johannesson H."/>
        </authorList>
    </citation>
    <scope>NUCLEOTIDE SEQUENCE</scope>
    <source>
        <strain evidence="2">CBS 168.71</strain>
    </source>
</reference>
<dbReference type="GeneID" id="87834799"/>
<organism evidence="2 3">
    <name type="scientific">Chaetomium fimeti</name>
    <dbReference type="NCBI Taxonomy" id="1854472"/>
    <lineage>
        <taxon>Eukaryota</taxon>
        <taxon>Fungi</taxon>
        <taxon>Dikarya</taxon>
        <taxon>Ascomycota</taxon>
        <taxon>Pezizomycotina</taxon>
        <taxon>Sordariomycetes</taxon>
        <taxon>Sordariomycetidae</taxon>
        <taxon>Sordariales</taxon>
        <taxon>Chaetomiaceae</taxon>
        <taxon>Chaetomium</taxon>
    </lineage>
</organism>
<dbReference type="Proteomes" id="UP001278766">
    <property type="component" value="Unassembled WGS sequence"/>
</dbReference>
<feature type="compositionally biased region" description="Basic and acidic residues" evidence="1">
    <location>
        <begin position="256"/>
        <end position="265"/>
    </location>
</feature>
<dbReference type="EMBL" id="JAUEPN010000003">
    <property type="protein sequence ID" value="KAK3296976.1"/>
    <property type="molecule type" value="Genomic_DNA"/>
</dbReference>
<name>A0AAE0HJX6_9PEZI</name>
<feature type="compositionally biased region" description="Polar residues" evidence="1">
    <location>
        <begin position="544"/>
        <end position="553"/>
    </location>
</feature>
<accession>A0AAE0HJX6</accession>
<evidence type="ECO:0000313" key="3">
    <source>
        <dbReference type="Proteomes" id="UP001278766"/>
    </source>
</evidence>
<sequence length="920" mass="103554">MVERDTIETLLETGSWRTARSRSPHPYDSQRRAYEPPRSNIGIPRAAGSASRTKRPPAPCVEDEDESLAKEHIGSVVSDSSDEGPKHRGDIDQQPILLPVHEHNPERRFVIVPGAAGEDAPKTTQARYDANTCRKYVIVPSEKDAESGESGNEDRRRRETPKENPSKFEERPGSRKGRPEIVKRKSHQDLPRLTTDFDPEEPSVRPSSSRRDREKPLVHQEAQGYHSSRDRSSARPSDNDFLSPAAVKHKTKRRDRAYSDVRSDTGPRSGRSPSTRRDAEVEVSDRKRPHHSSRYSVSPGVHRRASSTTNVPVGDNGWQKPFPQQPTGYYNDDDILAFMAPGDDFMTEKPRRGVSPPRRTRNSNSPPHPRGAREMPGTSPTRRRHPRSANRDRDGYSSDDSYKERNSNRAERPYPTRSTLEPDLPPTLSPDQARRSNARLAAIPPLAAPFPDEAPQPSPRSATFPTDKSRKVGERSMSPSSITSASPSRRPGRGKTAQPGVHSRDASIGSANGSTTLPPLVSGTLPRAATLDRPLPGPVATLARQESSDVQSPTLYWQPGRSAEQGAADDDVTSHALAQLPDCQWKYPTVARNKPGSDQFLTLKRADNFEICPGCYRVLFANTEFQHMFVPAPIRTGDQVISCDFGASPWYRIAYLMTLKHDFPDLRLLQGIASVAARTQACAGSQPASRVWYSMMAPNSRRPISRFNVCLGCAKMVEVLLPNLAGIFVPLGSHEAARGICELHYVPERKRFFDYFEEMKTTSDKALTRRTAPDLTELVDRVREISIHDECLRNTPIPNYKWHVMQRVPEFTVCEECFNAVVWPMIEDEDNSSEMPRNFYKYRQTKPLAACQLYSDRMRRVFLEACKYDDFEFLTSCVLNRLQTLAEVRTRYSELQREDQEDPGVQDELAALARQFKEVE</sequence>
<feature type="compositionally biased region" description="Pro residues" evidence="1">
    <location>
        <begin position="446"/>
        <end position="458"/>
    </location>
</feature>
<comment type="caution">
    <text evidence="2">The sequence shown here is derived from an EMBL/GenBank/DDBJ whole genome shotgun (WGS) entry which is preliminary data.</text>
</comment>
<evidence type="ECO:0000313" key="2">
    <source>
        <dbReference type="EMBL" id="KAK3296976.1"/>
    </source>
</evidence>
<proteinExistence type="predicted"/>
<feature type="compositionally biased region" description="Low complexity" evidence="1">
    <location>
        <begin position="475"/>
        <end position="489"/>
    </location>
</feature>
<feature type="compositionally biased region" description="Basic and acidic residues" evidence="1">
    <location>
        <begin position="389"/>
        <end position="414"/>
    </location>
</feature>
<dbReference type="RefSeq" id="XP_062660490.1">
    <property type="nucleotide sequence ID" value="XM_062797851.1"/>
</dbReference>
<keyword evidence="3" id="KW-1185">Reference proteome</keyword>
<gene>
    <name evidence="2" type="ORF">B0H64DRAFT_115009</name>
</gene>
<feature type="compositionally biased region" description="Basic and acidic residues" evidence="1">
    <location>
        <begin position="275"/>
        <end position="286"/>
    </location>
</feature>
<feature type="compositionally biased region" description="Basic and acidic residues" evidence="1">
    <location>
        <begin position="209"/>
        <end position="218"/>
    </location>
</feature>
<evidence type="ECO:0000256" key="1">
    <source>
        <dbReference type="SAM" id="MobiDB-lite"/>
    </source>
</evidence>
<reference evidence="2" key="1">
    <citation type="journal article" date="2023" name="Mol. Phylogenet. Evol.">
        <title>Genome-scale phylogeny and comparative genomics of the fungal order Sordariales.</title>
        <authorList>
            <person name="Hensen N."/>
            <person name="Bonometti L."/>
            <person name="Westerberg I."/>
            <person name="Brannstrom I.O."/>
            <person name="Guillou S."/>
            <person name="Cros-Aarteil S."/>
            <person name="Calhoun S."/>
            <person name="Haridas S."/>
            <person name="Kuo A."/>
            <person name="Mondo S."/>
            <person name="Pangilinan J."/>
            <person name="Riley R."/>
            <person name="LaButti K."/>
            <person name="Andreopoulos B."/>
            <person name="Lipzen A."/>
            <person name="Chen C."/>
            <person name="Yan M."/>
            <person name="Daum C."/>
            <person name="Ng V."/>
            <person name="Clum A."/>
            <person name="Steindorff A."/>
            <person name="Ohm R.A."/>
            <person name="Martin F."/>
            <person name="Silar P."/>
            <person name="Natvig D.O."/>
            <person name="Lalanne C."/>
            <person name="Gautier V."/>
            <person name="Ament-Velasquez S.L."/>
            <person name="Kruys A."/>
            <person name="Hutchinson M.I."/>
            <person name="Powell A.J."/>
            <person name="Barry K."/>
            <person name="Miller A.N."/>
            <person name="Grigoriev I.V."/>
            <person name="Debuchy R."/>
            <person name="Gladieux P."/>
            <person name="Hiltunen Thoren M."/>
            <person name="Johannesson H."/>
        </authorList>
    </citation>
    <scope>NUCLEOTIDE SEQUENCE</scope>
    <source>
        <strain evidence="2">CBS 168.71</strain>
    </source>
</reference>